<comment type="caution">
    <text evidence="3">The sequence shown here is derived from an EMBL/GenBank/DDBJ whole genome shotgun (WGS) entry which is preliminary data.</text>
</comment>
<dbReference type="Pfam" id="PF06378">
    <property type="entry name" value="SSAP_Sak"/>
    <property type="match status" value="1"/>
</dbReference>
<proteinExistence type="predicted"/>
<dbReference type="Proteomes" id="UP000286598">
    <property type="component" value="Unassembled WGS sequence"/>
</dbReference>
<reference evidence="3 4" key="1">
    <citation type="submission" date="2018-08" db="EMBL/GenBank/DDBJ databases">
        <title>A genome reference for cultivated species of the human gut microbiota.</title>
        <authorList>
            <person name="Zou Y."/>
            <person name="Xue W."/>
            <person name="Luo G."/>
        </authorList>
    </citation>
    <scope>NUCLEOTIDE SEQUENCE [LARGE SCALE GENOMIC DNA]</scope>
    <source>
        <strain evidence="3 4">AF42-9</strain>
    </source>
</reference>
<dbReference type="EMBL" id="QRNO01000031">
    <property type="protein sequence ID" value="RHK50449.1"/>
    <property type="molecule type" value="Genomic_DNA"/>
</dbReference>
<organism evidence="3 4">
    <name type="scientific">Leyella stercorea</name>
    <dbReference type="NCBI Taxonomy" id="363265"/>
    <lineage>
        <taxon>Bacteria</taxon>
        <taxon>Pseudomonadati</taxon>
        <taxon>Bacteroidota</taxon>
        <taxon>Bacteroidia</taxon>
        <taxon>Bacteroidales</taxon>
        <taxon>Prevotellaceae</taxon>
        <taxon>Leyella</taxon>
    </lineage>
</organism>
<dbReference type="AlphaFoldDB" id="A0A415GM12"/>
<feature type="domain" description="SSAP RNA binding" evidence="2">
    <location>
        <begin position="22"/>
        <end position="189"/>
    </location>
</feature>
<evidence type="ECO:0000313" key="3">
    <source>
        <dbReference type="EMBL" id="RHK50449.1"/>
    </source>
</evidence>
<dbReference type="InterPro" id="IPR009425">
    <property type="entry name" value="DSRM_SSAP"/>
</dbReference>
<dbReference type="OrthoDB" id="2186028at2"/>
<feature type="region of interest" description="Disordered" evidence="1">
    <location>
        <begin position="172"/>
        <end position="199"/>
    </location>
</feature>
<evidence type="ECO:0000313" key="4">
    <source>
        <dbReference type="Proteomes" id="UP000286598"/>
    </source>
</evidence>
<keyword evidence="4" id="KW-1185">Reference proteome</keyword>
<evidence type="ECO:0000259" key="2">
    <source>
        <dbReference type="Pfam" id="PF06378"/>
    </source>
</evidence>
<gene>
    <name evidence="3" type="ORF">DW060_07340</name>
</gene>
<protein>
    <submittedName>
        <fullName evidence="3">DUF1071 domain-containing protein</fullName>
    </submittedName>
</protein>
<feature type="compositionally biased region" description="Low complexity" evidence="1">
    <location>
        <begin position="172"/>
        <end position="187"/>
    </location>
</feature>
<evidence type="ECO:0000256" key="1">
    <source>
        <dbReference type="SAM" id="MobiDB-lite"/>
    </source>
</evidence>
<sequence>MCKFKKPEIPANITADERRSLMFNALSSLDLNDKLEKRENDKLSYLSWANAWAEFKTAYPSATYQVIKNPETNLPYFTDPNVGIMVFTEVTVDDITHSMWLPVMDSKNKAMKLTPYSYQVWDSYKKAYIEKTVQAATMFDINKTLMRCLVKNLAMFGLGLYVYAGEDIPTDNTADDGTTSTANTTKKAATRRTATKTTTTAQQKSLDKYAGIRAAVNSCISQDQLASLYYQHQNEVNGNEEVKAIFTQRKLQLQQAA</sequence>
<accession>A0A415GM12</accession>
<name>A0A415GM12_9BACT</name>